<sequence>MNEDTNDQLASFITTLVQKELDVLFKSRDENIERLNQQVTALIKDVERITMELESRSAWNRSLTKYEAQLKLAAQDTSPSKKKFAQKSCKRLPAIDPADDDTTNVRNEDGKLVFDKKLPRVANIDKSNQSFLNALTLQSQKQKIYEQAFVRYPECRSTVFAPSSWDPRNISVQQLELPNMQLKLTRVHGYHSTSNSNVFYLASGELAWFTAKVVVMYSKSRQLQRFYMGHSKEVTAMAMHPNAQIVASGQCGKDSALILVWDSKRVNAEPTHALAKLEGQSVNIRSLSFSHDGKLIASLGGDLYNTICVHDWQDQTLLVKARGHSSKVWTVAFNPYQAYGMPDKTKAQQRVPKRQKWEARPRPGQALRDEDACYTLVSCGVQHIKFWTLTQVDYSPPTTVAKEESAFYGSCFGGPNRARQPLPHEKVWKLEGNPPLMKSEAQDFTCLAFTDDNVPLQVYDEATDCIVESPTQSETTLGRIVAGTAKGDLYVFWQPRRSPSPQQPDLPQKWWELPAASWQLSDDVCLEHVHFESTAKLVEIIPHDVSTGNRFKISRHAQMELQDLQQRLALKPDAKPLLDRLASLEYKGPLAHVNGPCSQIACDVRSGNIATAGGDGKVHIWTLHLLDPMRVCGTRTLGQYTPMHGAASDGRHKMQLERSIQIPSKARLTSLHWSGDGAVVAGLSNHSIWEVDVATGEWSVVVEGCEGSVLGGVLLEDQNELVTVSSDHFIRCWDMGSLLCVKKWPLKSTGTYIEAHPSRGDLAVGCAGGEVVVLSYPELSEKKALRVLSNESVSVLKFSPDGKYLAVGAKDNCMHVYDATESYKKVAKCEGHATFVSHIDWSIDGYLLQTNSADGEILYWQVHGASVRQITDGMLMRDILWDRWSCVFGWPVQGIWADHSACNDVSAVCLVDVVPTYNHRPADVHNVLVADRSHLRAFRWPCMKSAQSYNYDGHAANITCILTWKQHYVVTLGGADGTIMEWMAVANEHREVDSMQEGRGWNGEVDAMEQQYTSRPMDNDGIPVDQPSSPTRPPSDNIQRPRTPRHTFIKEGANDVTHQSEESVPDTERNTDDVEVRVPRDEIPAKEEAIREGSTTDGIECGRAKFSFQGEHPDELNLKEGEVIRILEKREGDWWFGETCDGTSGIFPREYVQMD</sequence>
<evidence type="ECO:0000256" key="6">
    <source>
        <dbReference type="SAM" id="MobiDB-lite"/>
    </source>
</evidence>
<dbReference type="Gene3D" id="2.30.30.40">
    <property type="entry name" value="SH3 Domains"/>
    <property type="match status" value="1"/>
</dbReference>
<dbReference type="InterPro" id="IPR050630">
    <property type="entry name" value="WD_repeat_EMAP"/>
</dbReference>
<dbReference type="Pfam" id="PF03451">
    <property type="entry name" value="HELP"/>
    <property type="match status" value="1"/>
</dbReference>
<dbReference type="AlphaFoldDB" id="A0A024TAL9"/>
<dbReference type="Pfam" id="PF07653">
    <property type="entry name" value="SH3_2"/>
    <property type="match status" value="1"/>
</dbReference>
<dbReference type="PROSITE" id="PS50294">
    <property type="entry name" value="WD_REPEATS_REGION"/>
    <property type="match status" value="1"/>
</dbReference>
<dbReference type="VEuPathDB" id="FungiDB:H310_14836"/>
<dbReference type="GO" id="GO:0008017">
    <property type="term" value="F:microtubule binding"/>
    <property type="evidence" value="ECO:0007669"/>
    <property type="project" value="TreeGrafter"/>
</dbReference>
<dbReference type="PANTHER" id="PTHR13720">
    <property type="entry name" value="WD-40 REPEAT PROTEIN"/>
    <property type="match status" value="1"/>
</dbReference>
<dbReference type="PRINTS" id="PR00452">
    <property type="entry name" value="SH3DOMAIN"/>
</dbReference>
<proteinExistence type="predicted"/>
<dbReference type="SUPFAM" id="SSF50978">
    <property type="entry name" value="WD40 repeat-like"/>
    <property type="match status" value="1"/>
</dbReference>
<feature type="region of interest" description="Disordered" evidence="6">
    <location>
        <begin position="343"/>
        <end position="362"/>
    </location>
</feature>
<feature type="domain" description="SH3" evidence="7">
    <location>
        <begin position="1097"/>
        <end position="1155"/>
    </location>
</feature>
<keyword evidence="2 5" id="KW-0853">WD repeat</keyword>
<dbReference type="InterPro" id="IPR036322">
    <property type="entry name" value="WD40_repeat_dom_sf"/>
</dbReference>
<dbReference type="STRING" id="157072.A0A024TAL9"/>
<keyword evidence="1 4" id="KW-0728">SH3 domain</keyword>
<feature type="repeat" description="WD" evidence="5">
    <location>
        <begin position="829"/>
        <end position="870"/>
    </location>
</feature>
<evidence type="ECO:0000256" key="5">
    <source>
        <dbReference type="PROSITE-ProRule" id="PRU00221"/>
    </source>
</evidence>
<evidence type="ECO:0000256" key="2">
    <source>
        <dbReference type="ARBA" id="ARBA00022574"/>
    </source>
</evidence>
<dbReference type="InterPro" id="IPR055442">
    <property type="entry name" value="Beta-prop_EML-like_2nd"/>
</dbReference>
<name>A0A024TAL9_9STRA</name>
<dbReference type="OrthoDB" id="47802at2759"/>
<dbReference type="GeneID" id="20091886"/>
<dbReference type="PROSITE" id="PS50002">
    <property type="entry name" value="SH3"/>
    <property type="match status" value="1"/>
</dbReference>
<dbReference type="InterPro" id="IPR001452">
    <property type="entry name" value="SH3_domain"/>
</dbReference>
<dbReference type="InterPro" id="IPR036028">
    <property type="entry name" value="SH3-like_dom_sf"/>
</dbReference>
<evidence type="ECO:0000256" key="1">
    <source>
        <dbReference type="ARBA" id="ARBA00022443"/>
    </source>
</evidence>
<keyword evidence="3" id="KW-0677">Repeat</keyword>
<evidence type="ECO:0000313" key="8">
    <source>
        <dbReference type="EMBL" id="ETV90362.1"/>
    </source>
</evidence>
<evidence type="ECO:0000256" key="3">
    <source>
        <dbReference type="ARBA" id="ARBA00022737"/>
    </source>
</evidence>
<dbReference type="Pfam" id="PF00400">
    <property type="entry name" value="WD40"/>
    <property type="match status" value="2"/>
</dbReference>
<organism evidence="8">
    <name type="scientific">Aphanomyces invadans</name>
    <dbReference type="NCBI Taxonomy" id="157072"/>
    <lineage>
        <taxon>Eukaryota</taxon>
        <taxon>Sar</taxon>
        <taxon>Stramenopiles</taxon>
        <taxon>Oomycota</taxon>
        <taxon>Saprolegniomycetes</taxon>
        <taxon>Saprolegniales</taxon>
        <taxon>Verrucalvaceae</taxon>
        <taxon>Aphanomyces</taxon>
    </lineage>
</organism>
<dbReference type="EMBL" id="KI914045">
    <property type="protein sequence ID" value="ETV90362.1"/>
    <property type="molecule type" value="Genomic_DNA"/>
</dbReference>
<evidence type="ECO:0000256" key="4">
    <source>
        <dbReference type="PROSITE-ProRule" id="PRU00192"/>
    </source>
</evidence>
<dbReference type="RefSeq" id="XP_008880996.1">
    <property type="nucleotide sequence ID" value="XM_008882774.1"/>
</dbReference>
<dbReference type="Gene3D" id="2.130.10.10">
    <property type="entry name" value="YVTN repeat-like/Quinoprotein amine dehydrogenase"/>
    <property type="match status" value="2"/>
</dbReference>
<gene>
    <name evidence="8" type="ORF">H310_14836</name>
</gene>
<evidence type="ECO:0000259" key="7">
    <source>
        <dbReference type="PROSITE" id="PS50002"/>
    </source>
</evidence>
<dbReference type="eggNOG" id="KOG2106">
    <property type="taxonomic scope" value="Eukaryota"/>
</dbReference>
<dbReference type="InterPro" id="IPR015943">
    <property type="entry name" value="WD40/YVTN_repeat-like_dom_sf"/>
</dbReference>
<dbReference type="PANTHER" id="PTHR13720:SF33">
    <property type="entry name" value="HELP DOMAIN-CONTAINING PROTEIN"/>
    <property type="match status" value="1"/>
</dbReference>
<protein>
    <recommendedName>
        <fullName evidence="7">SH3 domain-containing protein</fullName>
    </recommendedName>
</protein>
<dbReference type="Pfam" id="PF23414">
    <property type="entry name" value="Beta-prop_EML_2"/>
    <property type="match status" value="1"/>
</dbReference>
<dbReference type="InterPro" id="IPR005108">
    <property type="entry name" value="HELP"/>
</dbReference>
<dbReference type="InterPro" id="IPR001680">
    <property type="entry name" value="WD40_rpt"/>
</dbReference>
<dbReference type="SUPFAM" id="SSF50044">
    <property type="entry name" value="SH3-domain"/>
    <property type="match status" value="1"/>
</dbReference>
<dbReference type="CDD" id="cd00174">
    <property type="entry name" value="SH3"/>
    <property type="match status" value="1"/>
</dbReference>
<dbReference type="SMART" id="SM00320">
    <property type="entry name" value="WD40"/>
    <property type="match status" value="9"/>
</dbReference>
<feature type="compositionally biased region" description="Polar residues" evidence="6">
    <location>
        <begin position="1026"/>
        <end position="1040"/>
    </location>
</feature>
<feature type="compositionally biased region" description="Basic and acidic residues" evidence="6">
    <location>
        <begin position="1048"/>
        <end position="1073"/>
    </location>
</feature>
<dbReference type="SMART" id="SM00326">
    <property type="entry name" value="SH3"/>
    <property type="match status" value="1"/>
</dbReference>
<feature type="region of interest" description="Disordered" evidence="6">
    <location>
        <begin position="1014"/>
        <end position="1073"/>
    </location>
</feature>
<dbReference type="PROSITE" id="PS50082">
    <property type="entry name" value="WD_REPEATS_2"/>
    <property type="match status" value="1"/>
</dbReference>
<reference evidence="8" key="1">
    <citation type="submission" date="2013-12" db="EMBL/GenBank/DDBJ databases">
        <title>The Genome Sequence of Aphanomyces invadans NJM9701.</title>
        <authorList>
            <consortium name="The Broad Institute Genomics Platform"/>
            <person name="Russ C."/>
            <person name="Tyler B."/>
            <person name="van West P."/>
            <person name="Dieguez-Uribeondo J."/>
            <person name="Young S.K."/>
            <person name="Zeng Q."/>
            <person name="Gargeya S."/>
            <person name="Fitzgerald M."/>
            <person name="Abouelleil A."/>
            <person name="Alvarado L."/>
            <person name="Chapman S.B."/>
            <person name="Gainer-Dewar J."/>
            <person name="Goldberg J."/>
            <person name="Griggs A."/>
            <person name="Gujja S."/>
            <person name="Hansen M."/>
            <person name="Howarth C."/>
            <person name="Imamovic A."/>
            <person name="Ireland A."/>
            <person name="Larimer J."/>
            <person name="McCowan C."/>
            <person name="Murphy C."/>
            <person name="Pearson M."/>
            <person name="Poon T.W."/>
            <person name="Priest M."/>
            <person name="Roberts A."/>
            <person name="Saif S."/>
            <person name="Shea T."/>
            <person name="Sykes S."/>
            <person name="Wortman J."/>
            <person name="Nusbaum C."/>
            <person name="Birren B."/>
        </authorList>
    </citation>
    <scope>NUCLEOTIDE SEQUENCE [LARGE SCALE GENOMIC DNA]</scope>
    <source>
        <strain evidence="8">NJM9701</strain>
    </source>
</reference>
<accession>A0A024TAL9</accession>